<evidence type="ECO:0000313" key="1">
    <source>
        <dbReference type="EMBL" id="KAG1530757.1"/>
    </source>
</evidence>
<dbReference type="Proteomes" id="UP000740926">
    <property type="component" value="Unassembled WGS sequence"/>
</dbReference>
<dbReference type="Gene3D" id="3.40.50.2000">
    <property type="entry name" value="Glycogen Phosphorylase B"/>
    <property type="match status" value="1"/>
</dbReference>
<keyword evidence="2" id="KW-1185">Reference proteome</keyword>
<accession>A0A9P6XQY7</accession>
<dbReference type="EMBL" id="JAANIU010011887">
    <property type="protein sequence ID" value="KAG1530757.1"/>
    <property type="molecule type" value="Genomic_DNA"/>
</dbReference>
<comment type="caution">
    <text evidence="1">The sequence shown here is derived from an EMBL/GenBank/DDBJ whole genome shotgun (WGS) entry which is preliminary data.</text>
</comment>
<evidence type="ECO:0000313" key="2">
    <source>
        <dbReference type="Proteomes" id="UP000740926"/>
    </source>
</evidence>
<reference evidence="1 2" key="1">
    <citation type="journal article" date="2020" name="Microb. Genom.">
        <title>Genetic diversity of clinical and environmental Mucorales isolates obtained from an investigation of mucormycosis cases among solid organ transplant recipients.</title>
        <authorList>
            <person name="Nguyen M.H."/>
            <person name="Kaul D."/>
            <person name="Muto C."/>
            <person name="Cheng S.J."/>
            <person name="Richter R.A."/>
            <person name="Bruno V.M."/>
            <person name="Liu G."/>
            <person name="Beyhan S."/>
            <person name="Sundermann A.J."/>
            <person name="Mounaud S."/>
            <person name="Pasculle A.W."/>
            <person name="Nierman W.C."/>
            <person name="Driscoll E."/>
            <person name="Cumbie R."/>
            <person name="Clancy C.J."/>
            <person name="Dupont C.L."/>
        </authorList>
    </citation>
    <scope>NUCLEOTIDE SEQUENCE [LARGE SCALE GENOMIC DNA]</scope>
    <source>
        <strain evidence="1 2">GL24</strain>
    </source>
</reference>
<proteinExistence type="predicted"/>
<dbReference type="SUPFAM" id="SSF53756">
    <property type="entry name" value="UDP-Glycosyltransferase/glycogen phosphorylase"/>
    <property type="match status" value="1"/>
</dbReference>
<sequence length="83" mass="8949">MLARLPVLFALHAGNDPVQEARCGISVDPGEVGAIAEGLRTLAALSEPERAAMGERGHAYVLTHHSYEALAQAYLQLDQPREQ</sequence>
<gene>
    <name evidence="1" type="ORF">G6F50_017106</name>
</gene>
<dbReference type="AlphaFoldDB" id="A0A9P6XQY7"/>
<name>A0A9P6XQY7_9FUNG</name>
<evidence type="ECO:0008006" key="3">
    <source>
        <dbReference type="Google" id="ProtNLM"/>
    </source>
</evidence>
<protein>
    <recommendedName>
        <fullName evidence="3">Glycosyl transferase family 1 domain-containing protein</fullName>
    </recommendedName>
</protein>
<organism evidence="1 2">
    <name type="scientific">Rhizopus delemar</name>
    <dbReference type="NCBI Taxonomy" id="936053"/>
    <lineage>
        <taxon>Eukaryota</taxon>
        <taxon>Fungi</taxon>
        <taxon>Fungi incertae sedis</taxon>
        <taxon>Mucoromycota</taxon>
        <taxon>Mucoromycotina</taxon>
        <taxon>Mucoromycetes</taxon>
        <taxon>Mucorales</taxon>
        <taxon>Mucorineae</taxon>
        <taxon>Rhizopodaceae</taxon>
        <taxon>Rhizopus</taxon>
    </lineage>
</organism>